<feature type="domain" description="CHIP N-terminal tetratricopeptide repeat" evidence="7">
    <location>
        <begin position="128"/>
        <end position="182"/>
    </location>
</feature>
<dbReference type="PANTHER" id="PTHR46803:SF2">
    <property type="entry name" value="E3 UBIQUITIN-PROTEIN LIGASE CHIP"/>
    <property type="match status" value="1"/>
</dbReference>
<dbReference type="GO" id="GO:0061630">
    <property type="term" value="F:ubiquitin protein ligase activity"/>
    <property type="evidence" value="ECO:0007669"/>
    <property type="project" value="UniProtKB-EC"/>
</dbReference>
<keyword evidence="5" id="KW-0833">Ubl conjugation pathway</keyword>
<dbReference type="GO" id="GO:0030018">
    <property type="term" value="C:Z disc"/>
    <property type="evidence" value="ECO:0007669"/>
    <property type="project" value="TreeGrafter"/>
</dbReference>
<dbReference type="PANTHER" id="PTHR46803">
    <property type="entry name" value="E3 UBIQUITIN-PROTEIN LIGASE CHIP"/>
    <property type="match status" value="1"/>
</dbReference>
<dbReference type="EC" id="2.3.2.27" evidence="2"/>
<dbReference type="Gene3D" id="6.10.140.2020">
    <property type="match status" value="1"/>
</dbReference>
<evidence type="ECO:0000256" key="1">
    <source>
        <dbReference type="ARBA" id="ARBA00000900"/>
    </source>
</evidence>
<keyword evidence="3" id="KW-0808">Transferase</keyword>
<dbReference type="SMART" id="SM00028">
    <property type="entry name" value="TPR"/>
    <property type="match status" value="3"/>
</dbReference>
<name>A0A9Q0NFM4_9DIPT</name>
<sequence length="187" mass="21857">KNNVYSTANYSDSDLKDQGNRLFSVRKYEDAIGCYTKAIIKNPAKPTYFTNRALCHLKMKRWDLACQDCRKALDLDQTLVKGHFFLGQSLLELESYDEAIKHLQRACDLAKEQRRNFGDDIASQLRLARKKRFNVQEEKRICKEIELQTYINRLINDDMRNRLDKVKLDETLNEEAATEQSSSIVQE</sequence>
<gene>
    <name evidence="8" type="primary">STUB1</name>
    <name evidence="8" type="ORF">Bhyg_04492</name>
</gene>
<dbReference type="SUPFAM" id="SSF48452">
    <property type="entry name" value="TPR-like"/>
    <property type="match status" value="1"/>
</dbReference>
<dbReference type="EMBL" id="WJQU01000001">
    <property type="protein sequence ID" value="KAJ6649258.1"/>
    <property type="molecule type" value="Genomic_DNA"/>
</dbReference>
<evidence type="ECO:0000256" key="2">
    <source>
        <dbReference type="ARBA" id="ARBA00012483"/>
    </source>
</evidence>
<dbReference type="GO" id="GO:0051087">
    <property type="term" value="F:protein-folding chaperone binding"/>
    <property type="evidence" value="ECO:0007669"/>
    <property type="project" value="TreeGrafter"/>
</dbReference>
<dbReference type="Proteomes" id="UP001151699">
    <property type="component" value="Chromosome A"/>
</dbReference>
<dbReference type="GO" id="GO:0000209">
    <property type="term" value="P:protein polyubiquitination"/>
    <property type="evidence" value="ECO:0007669"/>
    <property type="project" value="TreeGrafter"/>
</dbReference>
<keyword evidence="6" id="KW-0802">TPR repeat</keyword>
<organism evidence="8 9">
    <name type="scientific">Pseudolycoriella hygida</name>
    <dbReference type="NCBI Taxonomy" id="35572"/>
    <lineage>
        <taxon>Eukaryota</taxon>
        <taxon>Metazoa</taxon>
        <taxon>Ecdysozoa</taxon>
        <taxon>Arthropoda</taxon>
        <taxon>Hexapoda</taxon>
        <taxon>Insecta</taxon>
        <taxon>Pterygota</taxon>
        <taxon>Neoptera</taxon>
        <taxon>Endopterygota</taxon>
        <taxon>Diptera</taxon>
        <taxon>Nematocera</taxon>
        <taxon>Sciaroidea</taxon>
        <taxon>Sciaridae</taxon>
        <taxon>Pseudolycoriella</taxon>
    </lineage>
</organism>
<dbReference type="InterPro" id="IPR019734">
    <property type="entry name" value="TPR_rpt"/>
</dbReference>
<evidence type="ECO:0000256" key="5">
    <source>
        <dbReference type="ARBA" id="ARBA00022786"/>
    </source>
</evidence>
<dbReference type="Pfam" id="PF12895">
    <property type="entry name" value="ANAPC3"/>
    <property type="match status" value="1"/>
</dbReference>
<comment type="caution">
    <text evidence="8">The sequence shown here is derived from an EMBL/GenBank/DDBJ whole genome shotgun (WGS) entry which is preliminary data.</text>
</comment>
<evidence type="ECO:0000256" key="3">
    <source>
        <dbReference type="ARBA" id="ARBA00022679"/>
    </source>
</evidence>
<dbReference type="InterPro" id="IPR011990">
    <property type="entry name" value="TPR-like_helical_dom_sf"/>
</dbReference>
<protein>
    <recommendedName>
        <fullName evidence="2">RING-type E3 ubiquitin transferase</fullName>
        <ecNumber evidence="2">2.3.2.27</ecNumber>
    </recommendedName>
</protein>
<dbReference type="PROSITE" id="PS50005">
    <property type="entry name" value="TPR"/>
    <property type="match status" value="1"/>
</dbReference>
<dbReference type="OrthoDB" id="629492at2759"/>
<feature type="repeat" description="TPR" evidence="6">
    <location>
        <begin position="80"/>
        <end position="113"/>
    </location>
</feature>
<proteinExistence type="predicted"/>
<dbReference type="Gene3D" id="1.25.40.10">
    <property type="entry name" value="Tetratricopeptide repeat domain"/>
    <property type="match status" value="1"/>
</dbReference>
<accession>A0A9Q0NFM4</accession>
<evidence type="ECO:0000256" key="6">
    <source>
        <dbReference type="PROSITE-ProRule" id="PRU00339"/>
    </source>
</evidence>
<reference evidence="8" key="1">
    <citation type="submission" date="2022-07" db="EMBL/GenBank/DDBJ databases">
        <authorList>
            <person name="Trinca V."/>
            <person name="Uliana J.V.C."/>
            <person name="Torres T.T."/>
            <person name="Ward R.J."/>
            <person name="Monesi N."/>
        </authorList>
    </citation>
    <scope>NUCLEOTIDE SEQUENCE</scope>
    <source>
        <strain evidence="8">HSMRA1968</strain>
        <tissue evidence="8">Whole embryos</tissue>
    </source>
</reference>
<evidence type="ECO:0000313" key="9">
    <source>
        <dbReference type="Proteomes" id="UP001151699"/>
    </source>
</evidence>
<dbReference type="InterPro" id="IPR041312">
    <property type="entry name" value="CHIP_TPR_N"/>
</dbReference>
<evidence type="ECO:0000256" key="4">
    <source>
        <dbReference type="ARBA" id="ARBA00022737"/>
    </source>
</evidence>
<dbReference type="GO" id="GO:0043161">
    <property type="term" value="P:proteasome-mediated ubiquitin-dependent protein catabolic process"/>
    <property type="evidence" value="ECO:0007669"/>
    <property type="project" value="TreeGrafter"/>
</dbReference>
<comment type="catalytic activity">
    <reaction evidence="1">
        <text>S-ubiquitinyl-[E2 ubiquitin-conjugating enzyme]-L-cysteine + [acceptor protein]-L-lysine = [E2 ubiquitin-conjugating enzyme]-L-cysteine + N(6)-ubiquitinyl-[acceptor protein]-L-lysine.</text>
        <dbReference type="EC" id="2.3.2.27"/>
    </reaction>
</comment>
<keyword evidence="9" id="KW-1185">Reference proteome</keyword>
<evidence type="ECO:0000313" key="8">
    <source>
        <dbReference type="EMBL" id="KAJ6649258.1"/>
    </source>
</evidence>
<dbReference type="GO" id="GO:0045862">
    <property type="term" value="P:positive regulation of proteolysis"/>
    <property type="evidence" value="ECO:0007669"/>
    <property type="project" value="TreeGrafter"/>
</dbReference>
<evidence type="ECO:0000259" key="7">
    <source>
        <dbReference type="Pfam" id="PF18391"/>
    </source>
</evidence>
<dbReference type="AlphaFoldDB" id="A0A9Q0NFM4"/>
<dbReference type="Pfam" id="PF18391">
    <property type="entry name" value="CHIP_TPR_N"/>
    <property type="match status" value="1"/>
</dbReference>
<keyword evidence="4" id="KW-0677">Repeat</keyword>
<dbReference type="GO" id="GO:0071218">
    <property type="term" value="P:cellular response to misfolded protein"/>
    <property type="evidence" value="ECO:0007669"/>
    <property type="project" value="TreeGrafter"/>
</dbReference>
<feature type="non-terminal residue" evidence="8">
    <location>
        <position position="1"/>
    </location>
</feature>
<dbReference type="GO" id="GO:0006515">
    <property type="term" value="P:protein quality control for misfolded or incompletely synthesized proteins"/>
    <property type="evidence" value="ECO:0007669"/>
    <property type="project" value="TreeGrafter"/>
</dbReference>
<feature type="non-terminal residue" evidence="8">
    <location>
        <position position="187"/>
    </location>
</feature>